<dbReference type="SMR" id="A0A5M7BS60"/>
<dbReference type="Proteomes" id="UP000323946">
    <property type="component" value="Unassembled WGS sequence"/>
</dbReference>
<keyword evidence="3" id="KW-1185">Reference proteome</keyword>
<dbReference type="OrthoDB" id="3700416at2"/>
<evidence type="ECO:0000313" key="2">
    <source>
        <dbReference type="EMBL" id="KAA5829205.1"/>
    </source>
</evidence>
<feature type="compositionally biased region" description="Basic and acidic residues" evidence="1">
    <location>
        <begin position="61"/>
        <end position="72"/>
    </location>
</feature>
<protein>
    <submittedName>
        <fullName evidence="2">Uncharacterized protein</fullName>
    </submittedName>
</protein>
<organism evidence="2 3">
    <name type="scientific">Saccharopolyspora hirsuta</name>
    <dbReference type="NCBI Taxonomy" id="1837"/>
    <lineage>
        <taxon>Bacteria</taxon>
        <taxon>Bacillati</taxon>
        <taxon>Actinomycetota</taxon>
        <taxon>Actinomycetes</taxon>
        <taxon>Pseudonocardiales</taxon>
        <taxon>Pseudonocardiaceae</taxon>
        <taxon>Saccharopolyspora</taxon>
    </lineage>
</organism>
<reference evidence="2 3" key="1">
    <citation type="submission" date="2019-09" db="EMBL/GenBank/DDBJ databases">
        <title>Draft genome sequence of the thermophilic Saccharopolyspora hirsuta VKM Ac-666T.</title>
        <authorList>
            <person name="Lobastova T.G."/>
            <person name="Fokina V."/>
            <person name="Bragin E.Y."/>
            <person name="Shtratnikova V.Y."/>
            <person name="Starodumova I.P."/>
            <person name="Tarlachkov S.V."/>
            <person name="Donova M.V."/>
        </authorList>
    </citation>
    <scope>NUCLEOTIDE SEQUENCE [LARGE SCALE GENOMIC DNA]</scope>
    <source>
        <strain evidence="2 3">VKM Ac-666</strain>
    </source>
</reference>
<comment type="caution">
    <text evidence="2">The sequence shown here is derived from an EMBL/GenBank/DDBJ whole genome shotgun (WGS) entry which is preliminary data.</text>
</comment>
<dbReference type="RefSeq" id="WP_150069489.1">
    <property type="nucleotide sequence ID" value="NZ_VWPH01000013.1"/>
</dbReference>
<sequence length="79" mass="8130">MIIVLVSSLAAVVAFAGWLSVRQFAEQGKHAGAGVGALTVQQLLAQIDAEDARWQASVARAGDEGRSARRLGDAAAAAR</sequence>
<dbReference type="EMBL" id="VWPH01000013">
    <property type="protein sequence ID" value="KAA5829205.1"/>
    <property type="molecule type" value="Genomic_DNA"/>
</dbReference>
<accession>A0A5M7BS60</accession>
<evidence type="ECO:0000256" key="1">
    <source>
        <dbReference type="SAM" id="MobiDB-lite"/>
    </source>
</evidence>
<name>A0A5M7BS60_SACHI</name>
<proteinExistence type="predicted"/>
<gene>
    <name evidence="2" type="ORF">F1721_26430</name>
</gene>
<evidence type="ECO:0000313" key="3">
    <source>
        <dbReference type="Proteomes" id="UP000323946"/>
    </source>
</evidence>
<feature type="region of interest" description="Disordered" evidence="1">
    <location>
        <begin position="59"/>
        <end position="79"/>
    </location>
</feature>
<dbReference type="AlphaFoldDB" id="A0A5M7BS60"/>